<evidence type="ECO:0000313" key="1">
    <source>
        <dbReference type="EMBL" id="VWL84819.1"/>
    </source>
</evidence>
<name>A0A6I8MCH6_9FUSO</name>
<evidence type="ECO:0000313" key="2">
    <source>
        <dbReference type="Proteomes" id="UP000419017"/>
    </source>
</evidence>
<keyword evidence="2" id="KW-1185">Reference proteome</keyword>
<gene>
    <name evidence="1" type="ORF">OMES3154_00073</name>
</gene>
<evidence type="ECO:0008006" key="3">
    <source>
        <dbReference type="Google" id="ProtNLM"/>
    </source>
</evidence>
<protein>
    <recommendedName>
        <fullName evidence="3">Lipoprotein</fullName>
    </recommendedName>
</protein>
<dbReference type="Proteomes" id="UP000419017">
    <property type="component" value="Unassembled WGS sequence"/>
</dbReference>
<dbReference type="PROSITE" id="PS51257">
    <property type="entry name" value="PROKAR_LIPOPROTEIN"/>
    <property type="match status" value="1"/>
</dbReference>
<organism evidence="1 2">
    <name type="scientific">Oceanivirga miroungae</name>
    <dbReference type="NCBI Taxonomy" id="1130046"/>
    <lineage>
        <taxon>Bacteria</taxon>
        <taxon>Fusobacteriati</taxon>
        <taxon>Fusobacteriota</taxon>
        <taxon>Fusobacteriia</taxon>
        <taxon>Fusobacteriales</taxon>
        <taxon>Leptotrichiaceae</taxon>
        <taxon>Oceanivirga</taxon>
    </lineage>
</organism>
<accession>A0A6I8MCH6</accession>
<dbReference type="EMBL" id="CABWIB010000001">
    <property type="protein sequence ID" value="VWL84819.1"/>
    <property type="molecule type" value="Genomic_DNA"/>
</dbReference>
<dbReference type="RefSeq" id="WP_156682875.1">
    <property type="nucleotide sequence ID" value="NZ_CABWIB010000001.1"/>
</dbReference>
<proteinExistence type="predicted"/>
<reference evidence="1 2" key="1">
    <citation type="submission" date="2019-10" db="EMBL/GenBank/DDBJ databases">
        <authorList>
            <person name="Blom J."/>
        </authorList>
    </citation>
    <scope>NUCLEOTIDE SEQUENCE [LARGE SCALE GENOMIC DNA]</scope>
    <source>
        <strain evidence="1 2">ES3154-GLU</strain>
    </source>
</reference>
<dbReference type="AlphaFoldDB" id="A0A6I8MCH6"/>
<sequence>MKNKVIIAATFSMFIISCSTTHTDPYGRSYISREIIETEKKENLKNTYEEKTYTKQEVEIVEIKDSKKEDEKIDDFLSTLTKEEREEYYRLYGPNSEVLLEKPKETNPSNYKNIEIKSGEVVISSEKPKVRVEEKVKIIPVVVEEKKVVKPVVKKVEKKLQEVVVESEKILPKYTREDYESIRLTSSDKKILNLIKKHYETLESYEIMELKTKELIYIIRKEQEPGISSTKVLQEIHEMIKELRTRSFIIAIDRVAKNRKLR</sequence>